<gene>
    <name evidence="4" type="ORF">EJ02DRAFT_426384</name>
</gene>
<dbReference type="OrthoDB" id="8062037at2759"/>
<feature type="compositionally biased region" description="Low complexity" evidence="2">
    <location>
        <begin position="215"/>
        <end position="232"/>
    </location>
</feature>
<dbReference type="InterPro" id="IPR013083">
    <property type="entry name" value="Znf_RING/FYVE/PHD"/>
</dbReference>
<evidence type="ECO:0000259" key="3">
    <source>
        <dbReference type="PROSITE" id="PS50089"/>
    </source>
</evidence>
<keyword evidence="1" id="KW-0479">Metal-binding</keyword>
<evidence type="ECO:0000313" key="4">
    <source>
        <dbReference type="EMBL" id="KAF1937670.1"/>
    </source>
</evidence>
<dbReference type="Proteomes" id="UP000800038">
    <property type="component" value="Unassembled WGS sequence"/>
</dbReference>
<dbReference type="PROSITE" id="PS50089">
    <property type="entry name" value="ZF_RING_2"/>
    <property type="match status" value="1"/>
</dbReference>
<evidence type="ECO:0000256" key="2">
    <source>
        <dbReference type="SAM" id="MobiDB-lite"/>
    </source>
</evidence>
<feature type="region of interest" description="Disordered" evidence="2">
    <location>
        <begin position="198"/>
        <end position="334"/>
    </location>
</feature>
<dbReference type="Gene3D" id="3.30.40.10">
    <property type="entry name" value="Zinc/RING finger domain, C3HC4 (zinc finger)"/>
    <property type="match status" value="1"/>
</dbReference>
<dbReference type="AlphaFoldDB" id="A0A6A5SDA0"/>
<evidence type="ECO:0000256" key="1">
    <source>
        <dbReference type="PROSITE-ProRule" id="PRU00175"/>
    </source>
</evidence>
<evidence type="ECO:0000313" key="5">
    <source>
        <dbReference type="Proteomes" id="UP000800038"/>
    </source>
</evidence>
<organism evidence="4 5">
    <name type="scientific">Clathrospora elynae</name>
    <dbReference type="NCBI Taxonomy" id="706981"/>
    <lineage>
        <taxon>Eukaryota</taxon>
        <taxon>Fungi</taxon>
        <taxon>Dikarya</taxon>
        <taxon>Ascomycota</taxon>
        <taxon>Pezizomycotina</taxon>
        <taxon>Dothideomycetes</taxon>
        <taxon>Pleosporomycetidae</taxon>
        <taxon>Pleosporales</taxon>
        <taxon>Diademaceae</taxon>
        <taxon>Clathrospora</taxon>
    </lineage>
</organism>
<keyword evidence="1" id="KW-0863">Zinc-finger</keyword>
<feature type="compositionally biased region" description="Low complexity" evidence="2">
    <location>
        <begin position="305"/>
        <end position="314"/>
    </location>
</feature>
<dbReference type="Pfam" id="PF13639">
    <property type="entry name" value="zf-RING_2"/>
    <property type="match status" value="1"/>
</dbReference>
<feature type="compositionally biased region" description="Polar residues" evidence="2">
    <location>
        <begin position="321"/>
        <end position="332"/>
    </location>
</feature>
<dbReference type="EMBL" id="ML976129">
    <property type="protein sequence ID" value="KAF1937670.1"/>
    <property type="molecule type" value="Genomic_DNA"/>
</dbReference>
<reference evidence="4" key="1">
    <citation type="journal article" date="2020" name="Stud. Mycol.">
        <title>101 Dothideomycetes genomes: a test case for predicting lifestyles and emergence of pathogens.</title>
        <authorList>
            <person name="Haridas S."/>
            <person name="Albert R."/>
            <person name="Binder M."/>
            <person name="Bloem J."/>
            <person name="Labutti K."/>
            <person name="Salamov A."/>
            <person name="Andreopoulos B."/>
            <person name="Baker S."/>
            <person name="Barry K."/>
            <person name="Bills G."/>
            <person name="Bluhm B."/>
            <person name="Cannon C."/>
            <person name="Castanera R."/>
            <person name="Culley D."/>
            <person name="Daum C."/>
            <person name="Ezra D."/>
            <person name="Gonzalez J."/>
            <person name="Henrissat B."/>
            <person name="Kuo A."/>
            <person name="Liang C."/>
            <person name="Lipzen A."/>
            <person name="Lutzoni F."/>
            <person name="Magnuson J."/>
            <person name="Mondo S."/>
            <person name="Nolan M."/>
            <person name="Ohm R."/>
            <person name="Pangilinan J."/>
            <person name="Park H.-J."/>
            <person name="Ramirez L."/>
            <person name="Alfaro M."/>
            <person name="Sun H."/>
            <person name="Tritt A."/>
            <person name="Yoshinaga Y."/>
            <person name="Zwiers L.-H."/>
            <person name="Turgeon B."/>
            <person name="Goodwin S."/>
            <person name="Spatafora J."/>
            <person name="Crous P."/>
            <person name="Grigoriev I."/>
        </authorList>
    </citation>
    <scope>NUCLEOTIDE SEQUENCE</scope>
    <source>
        <strain evidence="4">CBS 161.51</strain>
    </source>
</reference>
<name>A0A6A5SDA0_9PLEO</name>
<feature type="compositionally biased region" description="Basic and acidic residues" evidence="2">
    <location>
        <begin position="281"/>
        <end position="301"/>
    </location>
</feature>
<feature type="compositionally biased region" description="Low complexity" evidence="2">
    <location>
        <begin position="250"/>
        <end position="262"/>
    </location>
</feature>
<dbReference type="SUPFAM" id="SSF57850">
    <property type="entry name" value="RING/U-box"/>
    <property type="match status" value="1"/>
</dbReference>
<protein>
    <recommendedName>
        <fullName evidence="3">RING-type domain-containing protein</fullName>
    </recommendedName>
</protein>
<sequence>MRTSLPRAALTATDSAATFIHAHTTPDSNVPLLEECAICLENYSIEVCVRIVGITGCTHRVGLACLEAMLRTHPQEEKKCPLCRAVWISAPPHAFPPRGQSLSMSRRMAGMFDGLDGMGANMAGQQVGIGMAIGVRPQRSSEAVGLAVTAAPLFARTQQRTHQHGMQELIEISDSEEDYETQVQNFEDFTRDIASIRDRAQNTQLSRSRRRQNRQQRSVSNIASASNDSDNALGKANTTATPGAGSGAMNRFLNRNLNPFRPTANDFAPHLSTSISATRRPTRDPPHARRERRSRDRHIQDSRLSSGGSSHTASPTPPASNFSNLTNPTNPGVQIDMDEEDFIELPQTQTQSARDDVRARQLDQREAALAELDTAMTQRERAIISRERAVVNREDRVDEILETLG</sequence>
<dbReference type="InterPro" id="IPR001841">
    <property type="entry name" value="Znf_RING"/>
</dbReference>
<proteinExistence type="predicted"/>
<keyword evidence="1" id="KW-0862">Zinc</keyword>
<feature type="domain" description="RING-type" evidence="3">
    <location>
        <begin position="36"/>
        <end position="84"/>
    </location>
</feature>
<accession>A0A6A5SDA0</accession>
<dbReference type="GO" id="GO:0008270">
    <property type="term" value="F:zinc ion binding"/>
    <property type="evidence" value="ECO:0007669"/>
    <property type="project" value="UniProtKB-KW"/>
</dbReference>
<keyword evidence="5" id="KW-1185">Reference proteome</keyword>